<dbReference type="Proteomes" id="UP001189429">
    <property type="component" value="Unassembled WGS sequence"/>
</dbReference>
<feature type="transmembrane region" description="Helical" evidence="2">
    <location>
        <begin position="174"/>
        <end position="196"/>
    </location>
</feature>
<organism evidence="3 4">
    <name type="scientific">Prorocentrum cordatum</name>
    <dbReference type="NCBI Taxonomy" id="2364126"/>
    <lineage>
        <taxon>Eukaryota</taxon>
        <taxon>Sar</taxon>
        <taxon>Alveolata</taxon>
        <taxon>Dinophyceae</taxon>
        <taxon>Prorocentrales</taxon>
        <taxon>Prorocentraceae</taxon>
        <taxon>Prorocentrum</taxon>
    </lineage>
</organism>
<feature type="region of interest" description="Disordered" evidence="1">
    <location>
        <begin position="390"/>
        <end position="495"/>
    </location>
</feature>
<keyword evidence="2" id="KW-0812">Transmembrane</keyword>
<gene>
    <name evidence="3" type="ORF">PCOR1329_LOCUS5353</name>
</gene>
<evidence type="ECO:0000256" key="1">
    <source>
        <dbReference type="SAM" id="MobiDB-lite"/>
    </source>
</evidence>
<feature type="transmembrane region" description="Helical" evidence="2">
    <location>
        <begin position="304"/>
        <end position="321"/>
    </location>
</feature>
<keyword evidence="2" id="KW-1133">Transmembrane helix</keyword>
<feature type="compositionally biased region" description="Basic and acidic residues" evidence="1">
    <location>
        <begin position="390"/>
        <end position="403"/>
    </location>
</feature>
<proteinExistence type="predicted"/>
<keyword evidence="4" id="KW-1185">Reference proteome</keyword>
<feature type="transmembrane region" description="Helical" evidence="2">
    <location>
        <begin position="63"/>
        <end position="83"/>
    </location>
</feature>
<feature type="transmembrane region" description="Helical" evidence="2">
    <location>
        <begin position="134"/>
        <end position="154"/>
    </location>
</feature>
<protein>
    <recommendedName>
        <fullName evidence="5">Protein RFT1 homolog</fullName>
    </recommendedName>
</protein>
<evidence type="ECO:0000313" key="3">
    <source>
        <dbReference type="EMBL" id="CAK0795800.1"/>
    </source>
</evidence>
<evidence type="ECO:0008006" key="5">
    <source>
        <dbReference type="Google" id="ProtNLM"/>
    </source>
</evidence>
<feature type="transmembrane region" description="Helical" evidence="2">
    <location>
        <begin position="216"/>
        <end position="239"/>
    </location>
</feature>
<sequence length="495" mass="55084">MDVVRGILLEQIRLRLQSHAQVESFVMKVVCVILAEGLSNTFYRGMTAIIAGDGTMTDLQALIARSMYVAFVTLYAPVVAWVIEKTKWIMTGRSFPATSIKLQRKVCPVLLAWGWKDWAAQLDTWAGAELWDEAAVAICLTVVVVVLQTIPVYIQAKRGVAAGGSEDRLIRRIFIFPSSMMLTLGYVWNLVATWFVTQVQDQYHRPTDDPAYAYQFMVQATYTVVLGILVAVFSVRILLARAESKHVSVDSHWDGPGQTAWSDVALSTMSFVYAWAVLDSCDDWGFGLMFNCTSPTVCSYQSNFVYSCCVTVCFAICAITLNRWQQFEERPMITTMIGLQINAMILTVGWAWMNFYTVFMSSATQQTRASTAFAVHILVLNSHHRFHVNRDVRAREHTERPDIPLEAANRRPGGHRAPGSPPPPRGDGRQLPGEVPGERGSLQVLRREPARRQLPERLAERTGGGRGMPLNGLAPPSSLGAREACAPRPRSARAV</sequence>
<accession>A0ABN9PVC4</accession>
<feature type="transmembrane region" description="Helical" evidence="2">
    <location>
        <begin position="333"/>
        <end position="353"/>
    </location>
</feature>
<evidence type="ECO:0000313" key="4">
    <source>
        <dbReference type="Proteomes" id="UP001189429"/>
    </source>
</evidence>
<reference evidence="3" key="1">
    <citation type="submission" date="2023-10" db="EMBL/GenBank/DDBJ databases">
        <authorList>
            <person name="Chen Y."/>
            <person name="Shah S."/>
            <person name="Dougan E. K."/>
            <person name="Thang M."/>
            <person name="Chan C."/>
        </authorList>
    </citation>
    <scope>NUCLEOTIDE SEQUENCE [LARGE SCALE GENOMIC DNA]</scope>
</reference>
<evidence type="ECO:0000256" key="2">
    <source>
        <dbReference type="SAM" id="Phobius"/>
    </source>
</evidence>
<keyword evidence="2" id="KW-0472">Membrane</keyword>
<name>A0ABN9PVC4_9DINO</name>
<feature type="compositionally biased region" description="Basic and acidic residues" evidence="1">
    <location>
        <begin position="445"/>
        <end position="460"/>
    </location>
</feature>
<comment type="caution">
    <text evidence="3">The sequence shown here is derived from an EMBL/GenBank/DDBJ whole genome shotgun (WGS) entry which is preliminary data.</text>
</comment>
<dbReference type="EMBL" id="CAUYUJ010001410">
    <property type="protein sequence ID" value="CAK0795800.1"/>
    <property type="molecule type" value="Genomic_DNA"/>
</dbReference>